<evidence type="ECO:0000256" key="2">
    <source>
        <dbReference type="ARBA" id="ARBA00022649"/>
    </source>
</evidence>
<keyword evidence="2" id="KW-1277">Toxin-antitoxin system</keyword>
<proteinExistence type="inferred from homology"/>
<dbReference type="OrthoDB" id="9801234at2"/>
<dbReference type="InterPro" id="IPR035093">
    <property type="entry name" value="RelE/ParE_toxin_dom_sf"/>
</dbReference>
<dbReference type="PATRIC" id="fig|1397108.4.peg.2052"/>
<dbReference type="Pfam" id="PF05016">
    <property type="entry name" value="ParE_toxin"/>
    <property type="match status" value="1"/>
</dbReference>
<dbReference type="STRING" id="1397108.IMCC12053_2009"/>
<keyword evidence="4" id="KW-1185">Reference proteome</keyword>
<dbReference type="AlphaFoldDB" id="A0A0P0ACT6"/>
<name>A0A0P0ACT6_9RHOB</name>
<dbReference type="SUPFAM" id="SSF143011">
    <property type="entry name" value="RelE-like"/>
    <property type="match status" value="1"/>
</dbReference>
<dbReference type="KEGG" id="cmar:IMCC12053_2009"/>
<dbReference type="PANTHER" id="PTHR35601:SF1">
    <property type="entry name" value="TOXIN RELE"/>
    <property type="match status" value="1"/>
</dbReference>
<dbReference type="RefSeq" id="WP_062218575.1">
    <property type="nucleotide sequence ID" value="NZ_CP012023.1"/>
</dbReference>
<sequence length="96" mass="10907">MSYDLQFLPSALKEWHKLGATLQSQFKKKLKERLAQPHVVADGLHGMPSHYKIKLRSAGYRLVYRIEDTTVTVTVVAVGKRERGAVYKAAQKRVDP</sequence>
<reference evidence="3 4" key="1">
    <citation type="submission" date="2015-05" db="EMBL/GenBank/DDBJ databases">
        <authorList>
            <person name="Wang D.B."/>
            <person name="Wang M."/>
        </authorList>
    </citation>
    <scope>NUCLEOTIDE SEQUENCE [LARGE SCALE GENOMIC DNA]</scope>
    <source>
        <strain evidence="3 4">IMCC 12053</strain>
    </source>
</reference>
<dbReference type="NCBIfam" id="TIGR02385">
    <property type="entry name" value="RelE_StbE"/>
    <property type="match status" value="1"/>
</dbReference>
<dbReference type="InterPro" id="IPR007712">
    <property type="entry name" value="RelE/ParE_toxin"/>
</dbReference>
<evidence type="ECO:0000313" key="3">
    <source>
        <dbReference type="EMBL" id="ALI55956.1"/>
    </source>
</evidence>
<dbReference type="EMBL" id="CP012023">
    <property type="protein sequence ID" value="ALI55956.1"/>
    <property type="molecule type" value="Genomic_DNA"/>
</dbReference>
<evidence type="ECO:0000313" key="4">
    <source>
        <dbReference type="Proteomes" id="UP000064920"/>
    </source>
</evidence>
<evidence type="ECO:0000256" key="1">
    <source>
        <dbReference type="ARBA" id="ARBA00006226"/>
    </source>
</evidence>
<dbReference type="Gene3D" id="3.30.2310.20">
    <property type="entry name" value="RelE-like"/>
    <property type="match status" value="1"/>
</dbReference>
<accession>A0A0P0ACT6</accession>
<gene>
    <name evidence="3" type="ORF">IMCC12053_2009</name>
</gene>
<dbReference type="Proteomes" id="UP000064920">
    <property type="component" value="Chromosome"/>
</dbReference>
<protein>
    <submittedName>
        <fullName evidence="3">RelE/StbE replicon stabilization toxin</fullName>
    </submittedName>
</protein>
<dbReference type="PANTHER" id="PTHR35601">
    <property type="entry name" value="TOXIN RELE"/>
    <property type="match status" value="1"/>
</dbReference>
<organism evidence="3 4">
    <name type="scientific">Celeribacter marinus</name>
    <dbReference type="NCBI Taxonomy" id="1397108"/>
    <lineage>
        <taxon>Bacteria</taxon>
        <taxon>Pseudomonadati</taxon>
        <taxon>Pseudomonadota</taxon>
        <taxon>Alphaproteobacteria</taxon>
        <taxon>Rhodobacterales</taxon>
        <taxon>Roseobacteraceae</taxon>
        <taxon>Celeribacter</taxon>
    </lineage>
</organism>
<comment type="similarity">
    <text evidence="1">Belongs to the RelE toxin family.</text>
</comment>